<evidence type="ECO:0000256" key="16">
    <source>
        <dbReference type="ARBA" id="ARBA00023065"/>
    </source>
</evidence>
<evidence type="ECO:0000256" key="2">
    <source>
        <dbReference type="ARBA" id="ARBA00004464"/>
    </source>
</evidence>
<evidence type="ECO:0000256" key="15">
    <source>
        <dbReference type="ARBA" id="ARBA00023054"/>
    </source>
</evidence>
<evidence type="ECO:0000256" key="11">
    <source>
        <dbReference type="ARBA" id="ARBA00022848"/>
    </source>
</evidence>
<keyword evidence="13 33" id="KW-1133">Transmembrane helix</keyword>
<evidence type="ECO:0000256" key="33">
    <source>
        <dbReference type="SAM" id="Phobius"/>
    </source>
</evidence>
<evidence type="ECO:0000256" key="3">
    <source>
        <dbReference type="ARBA" id="ARBA00004648"/>
    </source>
</evidence>
<feature type="transmembrane region" description="Helical" evidence="33">
    <location>
        <begin position="258"/>
        <end position="278"/>
    </location>
</feature>
<keyword evidence="15 31" id="KW-0175">Coiled coil</keyword>
<dbReference type="GO" id="GO:0045211">
    <property type="term" value="C:postsynaptic membrane"/>
    <property type="evidence" value="ECO:0007669"/>
    <property type="project" value="UniProtKB-SubCell"/>
</dbReference>
<dbReference type="FunFam" id="2.70.170.10:FF:000017">
    <property type="entry name" value="5-hydroxytryptamine receptor 3A"/>
    <property type="match status" value="1"/>
</dbReference>
<keyword evidence="22" id="KW-0628">Postsynaptic cell membrane</keyword>
<evidence type="ECO:0000256" key="12">
    <source>
        <dbReference type="ARBA" id="ARBA00022968"/>
    </source>
</evidence>
<dbReference type="PROSITE" id="PS51450">
    <property type="entry name" value="LRR"/>
    <property type="match status" value="2"/>
</dbReference>
<comment type="catalytic activity">
    <reaction evidence="28">
        <text>Ca(2+)(in) = Ca(2+)(out)</text>
        <dbReference type="Rhea" id="RHEA:29671"/>
        <dbReference type="ChEBI" id="CHEBI:29108"/>
    </reaction>
</comment>
<evidence type="ECO:0000256" key="28">
    <source>
        <dbReference type="ARBA" id="ARBA00036634"/>
    </source>
</evidence>
<evidence type="ECO:0000256" key="9">
    <source>
        <dbReference type="ARBA" id="ARBA00022737"/>
    </source>
</evidence>
<dbReference type="SUPFAM" id="SSF63712">
    <property type="entry name" value="Nicotinic receptor ligand binding domain-like"/>
    <property type="match status" value="1"/>
</dbReference>
<feature type="domain" description="Neurotransmitter-gated ion-channel transmembrane" evidence="36">
    <location>
        <begin position="266"/>
        <end position="515"/>
    </location>
</feature>
<evidence type="ECO:0000256" key="10">
    <source>
        <dbReference type="ARBA" id="ARBA00022824"/>
    </source>
</evidence>
<evidence type="ECO:0000256" key="31">
    <source>
        <dbReference type="SAM" id="Coils"/>
    </source>
</evidence>
<organism evidence="37 38">
    <name type="scientific">Oryzias javanicus</name>
    <name type="common">Javanese ricefish</name>
    <name type="synonym">Aplocheilus javanicus</name>
    <dbReference type="NCBI Taxonomy" id="123683"/>
    <lineage>
        <taxon>Eukaryota</taxon>
        <taxon>Metazoa</taxon>
        <taxon>Chordata</taxon>
        <taxon>Craniata</taxon>
        <taxon>Vertebrata</taxon>
        <taxon>Euteleostomi</taxon>
        <taxon>Actinopterygii</taxon>
        <taxon>Neopterygii</taxon>
        <taxon>Teleostei</taxon>
        <taxon>Neoteleostei</taxon>
        <taxon>Acanthomorphata</taxon>
        <taxon>Ovalentaria</taxon>
        <taxon>Atherinomorphae</taxon>
        <taxon>Beloniformes</taxon>
        <taxon>Adrianichthyidae</taxon>
        <taxon>Oryziinae</taxon>
        <taxon>Oryzias</taxon>
    </lineage>
</organism>
<evidence type="ECO:0000256" key="23">
    <source>
        <dbReference type="ARBA" id="ARBA00023286"/>
    </source>
</evidence>
<reference evidence="37 38" key="1">
    <citation type="submission" date="2018-11" db="EMBL/GenBank/DDBJ databases">
        <authorList>
            <person name="Lopez-Roques C."/>
            <person name="Donnadieu C."/>
            <person name="Bouchez O."/>
            <person name="Klopp C."/>
            <person name="Cabau C."/>
            <person name="Zahm M."/>
        </authorList>
    </citation>
    <scope>NUCLEOTIDE SEQUENCE [LARGE SCALE GENOMIC DNA]</scope>
    <source>
        <strain evidence="37">RS831</strain>
        <tissue evidence="37">Whole body</tissue>
    </source>
</reference>
<evidence type="ECO:0000256" key="21">
    <source>
        <dbReference type="ARBA" id="ARBA00023242"/>
    </source>
</evidence>
<dbReference type="Pfam" id="PF02931">
    <property type="entry name" value="Neur_chan_LBD"/>
    <property type="match status" value="1"/>
</dbReference>
<dbReference type="FunFam" id="3.80.10.10:FF:000141">
    <property type="entry name" value="Leucine-rich repeat-containing protein 59"/>
    <property type="match status" value="1"/>
</dbReference>
<keyword evidence="8 34" id="KW-0732">Signal</keyword>
<keyword evidence="11" id="KW-0492">Microsome</keyword>
<keyword evidence="38" id="KW-1185">Reference proteome</keyword>
<evidence type="ECO:0000256" key="29">
    <source>
        <dbReference type="ARBA" id="ARBA00037540"/>
    </source>
</evidence>
<sequence length="817" mass="93478">MMLALSFLLLLVTDVCWSTSGSKKTLYDEHNNNLSLAEGTERVCSYNDVLNFLNLTKDSNLFTMSRPVRDHKKTTNLFLEMVVYAILDVREIDQTFISYVWIYMDWDNDYISWRKEDFCGISSVAVPTEALWKPDLTIEEMTEKDKAPPSPLLKIHNEGKVEFRNNQVIISTCKMHPYQFPFDYQSCNLTFKSVLHNDEEMIIKVDENSTHATLWSLEIIKTQFEWVFLNITITQKVIDFYDSNQTSIIYTVNMRRRSILYCANFLVPILFLMFLDMASFLIPDTGGEKLSFKVTVLLAVTVMQLLLNEILPSSTDRIPIVVLFCIGIFGLMLLSLMETIFVIYLRNKDFKIQDDEDTDEEQNSDITKPNFINSLKALKKCCQSVCDKSSEKDPSSAKEESTSQLMEMSDAMEKVSNELEDMKRTMTLLGSKDYPKIGGRCLHQRSFNVAQSVTWTFIERESALTQTLFLRFYSQVFFRYTSQASHCSHFDRHFKMSKTSKALNLKDKLSGNEMDLSLCNLSEVPVKELAHLSKATVVDLSCNNIICLSPDFCTLTHLVKLDLSKNQLTSLPDDFGNLVNLQHLDLYNNKLTVLPVSFSHLRSLKWLDLKDNPLEPNLAKAAGDCLDEKQCKQCASKVLQHMRAIQEEVDHAREKRLLREKELEKKKEAKQREREAREREARKREKAEEKERRRQDYQAQMAALAAKEQQKKRNEEKKKKNGQAAADKKAAVEPVSKPRRSLIGLMFKLLLLLMVGLAGTVAACRLTDLQKEAACVPINVAVDDGLAWAKVQGGVVRQLALNLSSTVKELLESASKS</sequence>
<keyword evidence="4" id="KW-0813">Transport</keyword>
<evidence type="ECO:0000256" key="30">
    <source>
        <dbReference type="ARBA" id="ARBA00071424"/>
    </source>
</evidence>
<keyword evidence="17 33" id="KW-0472">Membrane</keyword>
<evidence type="ECO:0000256" key="32">
    <source>
        <dbReference type="SAM" id="MobiDB-lite"/>
    </source>
</evidence>
<dbReference type="Gene3D" id="3.80.10.10">
    <property type="entry name" value="Ribonuclease Inhibitor"/>
    <property type="match status" value="1"/>
</dbReference>
<evidence type="ECO:0000256" key="6">
    <source>
        <dbReference type="ARBA" id="ARBA00022614"/>
    </source>
</evidence>
<evidence type="ECO:0000256" key="24">
    <source>
        <dbReference type="ARBA" id="ARBA00023303"/>
    </source>
</evidence>
<keyword evidence="24" id="KW-0407">Ion channel</keyword>
<evidence type="ECO:0000256" key="25">
    <source>
        <dbReference type="ARBA" id="ARBA00034104"/>
    </source>
</evidence>
<dbReference type="PRINTS" id="PR00019">
    <property type="entry name" value="LEURICHRPT"/>
</dbReference>
<feature type="region of interest" description="Disordered" evidence="32">
    <location>
        <begin position="664"/>
        <end position="733"/>
    </location>
</feature>
<comment type="function">
    <text evidence="29">Forms serotonin (5-hydroxytryptamine/5-HT3)-activated cation-selective channel complexes, which when activated cause fast, depolarizing responses in neurons.</text>
</comment>
<feature type="chain" id="PRO_5018716125" description="Leucine-rich repeat-containing protein 59" evidence="34">
    <location>
        <begin position="19"/>
        <end position="817"/>
    </location>
</feature>
<keyword evidence="21" id="KW-0539">Nucleus</keyword>
<feature type="transmembrane region" description="Helical" evidence="33">
    <location>
        <begin position="319"/>
        <end position="345"/>
    </location>
</feature>
<evidence type="ECO:0000256" key="5">
    <source>
        <dbReference type="ARBA" id="ARBA00022475"/>
    </source>
</evidence>
<evidence type="ECO:0000256" key="20">
    <source>
        <dbReference type="ARBA" id="ARBA00023180"/>
    </source>
</evidence>
<evidence type="ECO:0000256" key="22">
    <source>
        <dbReference type="ARBA" id="ARBA00023257"/>
    </source>
</evidence>
<dbReference type="Gene3D" id="2.70.170.10">
    <property type="entry name" value="Neurotransmitter-gated ion-channel ligand-binding domain"/>
    <property type="match status" value="1"/>
</dbReference>
<evidence type="ECO:0000313" key="37">
    <source>
        <dbReference type="EMBL" id="RVE59823.1"/>
    </source>
</evidence>
<comment type="catalytic activity">
    <reaction evidence="27">
        <text>Na(+)(in) = Na(+)(out)</text>
        <dbReference type="Rhea" id="RHEA:34963"/>
        <dbReference type="ChEBI" id="CHEBI:29101"/>
    </reaction>
</comment>
<dbReference type="Gene3D" id="1.20.58.390">
    <property type="entry name" value="Neurotransmitter-gated ion-channel transmembrane domain"/>
    <property type="match status" value="1"/>
</dbReference>
<keyword evidence="12" id="KW-0735">Signal-anchor</keyword>
<dbReference type="Pfam" id="PF02932">
    <property type="entry name" value="Neur_chan_memb"/>
    <property type="match status" value="1"/>
</dbReference>
<evidence type="ECO:0000256" key="19">
    <source>
        <dbReference type="ARBA" id="ARBA00023170"/>
    </source>
</evidence>
<gene>
    <name evidence="37" type="ORF">OJAV_G00192380</name>
</gene>
<name>A0A3S2PSH7_ORYJA</name>
<dbReference type="EMBL" id="CM012455">
    <property type="protein sequence ID" value="RVE59823.1"/>
    <property type="molecule type" value="Genomic_DNA"/>
</dbReference>
<dbReference type="GO" id="GO:0005635">
    <property type="term" value="C:nuclear envelope"/>
    <property type="evidence" value="ECO:0007669"/>
    <property type="project" value="UniProtKB-SubCell"/>
</dbReference>
<dbReference type="InterPro" id="IPR032675">
    <property type="entry name" value="LRR_dom_sf"/>
</dbReference>
<feature type="transmembrane region" description="Helical" evidence="33">
    <location>
        <begin position="745"/>
        <end position="763"/>
    </location>
</feature>
<dbReference type="InterPro" id="IPR006201">
    <property type="entry name" value="Neur_channel"/>
</dbReference>
<dbReference type="InterPro" id="IPR036719">
    <property type="entry name" value="Neuro-gated_channel_TM_sf"/>
</dbReference>
<dbReference type="InterPro" id="IPR049944">
    <property type="entry name" value="LGIC_TM_5-HT3"/>
</dbReference>
<evidence type="ECO:0000256" key="27">
    <source>
        <dbReference type="ARBA" id="ARBA00036239"/>
    </source>
</evidence>
<dbReference type="InterPro" id="IPR038050">
    <property type="entry name" value="Neuro_actylchol_rec"/>
</dbReference>
<keyword evidence="23" id="KW-1071">Ligand-gated ion channel</keyword>
<evidence type="ECO:0000256" key="17">
    <source>
        <dbReference type="ARBA" id="ARBA00023136"/>
    </source>
</evidence>
<evidence type="ECO:0000256" key="13">
    <source>
        <dbReference type="ARBA" id="ARBA00022989"/>
    </source>
</evidence>
<dbReference type="PANTHER" id="PTHR18945">
    <property type="entry name" value="NEUROTRANSMITTER GATED ION CHANNEL"/>
    <property type="match status" value="1"/>
</dbReference>
<evidence type="ECO:0000256" key="1">
    <source>
        <dbReference type="ARBA" id="ARBA00004259"/>
    </source>
</evidence>
<keyword evidence="14" id="KW-0770">Synapse</keyword>
<evidence type="ECO:0000256" key="4">
    <source>
        <dbReference type="ARBA" id="ARBA00022448"/>
    </source>
</evidence>
<evidence type="ECO:0000313" key="38">
    <source>
        <dbReference type="Proteomes" id="UP000283210"/>
    </source>
</evidence>
<dbReference type="GO" id="GO:0005230">
    <property type="term" value="F:extracellular ligand-gated monoatomic ion channel activity"/>
    <property type="evidence" value="ECO:0007669"/>
    <property type="project" value="InterPro"/>
</dbReference>
<keyword evidence="6" id="KW-0433">Leucine-rich repeat</keyword>
<evidence type="ECO:0000256" key="7">
    <source>
        <dbReference type="ARBA" id="ARBA00022692"/>
    </source>
</evidence>
<dbReference type="InterPro" id="IPR006202">
    <property type="entry name" value="Neur_chan_lig-bd"/>
</dbReference>
<feature type="signal peptide" evidence="34">
    <location>
        <begin position="1"/>
        <end position="18"/>
    </location>
</feature>
<dbReference type="InterPro" id="IPR036734">
    <property type="entry name" value="Neur_chan_lig-bd_sf"/>
</dbReference>
<dbReference type="InterPro" id="IPR003591">
    <property type="entry name" value="Leu-rich_rpt_typical-subtyp"/>
</dbReference>
<feature type="compositionally biased region" description="Basic and acidic residues" evidence="32">
    <location>
        <begin position="708"/>
        <end position="718"/>
    </location>
</feature>
<feature type="transmembrane region" description="Helical" evidence="33">
    <location>
        <begin position="290"/>
        <end position="307"/>
    </location>
</feature>
<dbReference type="SUPFAM" id="SSF90112">
    <property type="entry name" value="Neurotransmitter-gated ion-channel transmembrane pore"/>
    <property type="match status" value="1"/>
</dbReference>
<dbReference type="CDD" id="cd19063">
    <property type="entry name" value="LGIC_TM_5-HT3"/>
    <property type="match status" value="1"/>
</dbReference>
<dbReference type="GO" id="GO:0004888">
    <property type="term" value="F:transmembrane signaling receptor activity"/>
    <property type="evidence" value="ECO:0007669"/>
    <property type="project" value="InterPro"/>
</dbReference>
<dbReference type="SMART" id="SM00369">
    <property type="entry name" value="LRR_TYP"/>
    <property type="match status" value="3"/>
</dbReference>
<dbReference type="OrthoDB" id="1394818at2759"/>
<evidence type="ECO:0000259" key="35">
    <source>
        <dbReference type="Pfam" id="PF02931"/>
    </source>
</evidence>
<protein>
    <recommendedName>
        <fullName evidence="30">Leucine-rich repeat-containing protein 59</fullName>
    </recommendedName>
</protein>
<evidence type="ECO:0000256" key="8">
    <source>
        <dbReference type="ARBA" id="ARBA00022729"/>
    </source>
</evidence>
<dbReference type="AlphaFoldDB" id="A0A3S2PSH7"/>
<evidence type="ECO:0000256" key="34">
    <source>
        <dbReference type="SAM" id="SignalP"/>
    </source>
</evidence>
<dbReference type="InterPro" id="IPR006029">
    <property type="entry name" value="Neurotrans-gated_channel_TM"/>
</dbReference>
<comment type="catalytic activity">
    <reaction evidence="26">
        <text>K(+)(in) = K(+)(out)</text>
        <dbReference type="Rhea" id="RHEA:29463"/>
        <dbReference type="ChEBI" id="CHEBI:29103"/>
    </reaction>
</comment>
<comment type="subcellular location">
    <subcellularLocation>
        <location evidence="3">Endoplasmic reticulum membrane</location>
        <topology evidence="3">Single-pass type II membrane protein</topology>
    </subcellularLocation>
    <subcellularLocation>
        <location evidence="2">Microsome membrane</location>
        <topology evidence="2">Single-pass type II membrane protein</topology>
    </subcellularLocation>
    <subcellularLocation>
        <location evidence="1">Nucleus envelope</location>
    </subcellularLocation>
    <subcellularLocation>
        <location evidence="25">Postsynaptic cell membrane</location>
        <topology evidence="25">Multi-pass membrane protein</topology>
    </subcellularLocation>
</comment>
<dbReference type="Proteomes" id="UP000283210">
    <property type="component" value="Chromosome 19"/>
</dbReference>
<dbReference type="InterPro" id="IPR001611">
    <property type="entry name" value="Leu-rich_rpt"/>
</dbReference>
<keyword evidence="5" id="KW-1003">Cell membrane</keyword>
<proteinExistence type="predicted"/>
<keyword evidence="10" id="KW-0256">Endoplasmic reticulum</keyword>
<dbReference type="SUPFAM" id="SSF52058">
    <property type="entry name" value="L domain-like"/>
    <property type="match status" value="1"/>
</dbReference>
<keyword evidence="9" id="KW-0677">Repeat</keyword>
<reference evidence="37 38" key="2">
    <citation type="submission" date="2019-01" db="EMBL/GenBank/DDBJ databases">
        <title>A chromosome length genome reference of the Java medaka (oryzias javanicus).</title>
        <authorList>
            <person name="Herpin A."/>
            <person name="Takehana Y."/>
            <person name="Naruse K."/>
            <person name="Ansai S."/>
            <person name="Kawaguchi M."/>
        </authorList>
    </citation>
    <scope>NUCLEOTIDE SEQUENCE [LARGE SCALE GENOMIC DNA]</scope>
    <source>
        <strain evidence="37">RS831</strain>
        <tissue evidence="37">Whole body</tissue>
    </source>
</reference>
<accession>A0A3S2PSH7</accession>
<keyword evidence="18" id="KW-1015">Disulfide bond</keyword>
<feature type="domain" description="Neurotransmitter-gated ion-channel ligand-binding" evidence="35">
    <location>
        <begin position="64"/>
        <end position="257"/>
    </location>
</feature>
<keyword evidence="16" id="KW-0406">Ion transport</keyword>
<evidence type="ECO:0000256" key="14">
    <source>
        <dbReference type="ARBA" id="ARBA00023018"/>
    </source>
</evidence>
<evidence type="ECO:0000256" key="26">
    <source>
        <dbReference type="ARBA" id="ARBA00034430"/>
    </source>
</evidence>
<feature type="compositionally biased region" description="Basic and acidic residues" evidence="32">
    <location>
        <begin position="664"/>
        <end position="696"/>
    </location>
</feature>
<keyword evidence="7 33" id="KW-0812">Transmembrane</keyword>
<keyword evidence="19" id="KW-0675">Receptor</keyword>
<dbReference type="GO" id="GO:0005789">
    <property type="term" value="C:endoplasmic reticulum membrane"/>
    <property type="evidence" value="ECO:0007669"/>
    <property type="project" value="UniProtKB-SubCell"/>
</dbReference>
<keyword evidence="20" id="KW-0325">Glycoprotein</keyword>
<evidence type="ECO:0000256" key="18">
    <source>
        <dbReference type="ARBA" id="ARBA00023157"/>
    </source>
</evidence>
<evidence type="ECO:0000259" key="36">
    <source>
        <dbReference type="Pfam" id="PF02932"/>
    </source>
</evidence>
<dbReference type="Pfam" id="PF13855">
    <property type="entry name" value="LRR_8"/>
    <property type="match status" value="1"/>
</dbReference>
<feature type="coiled-coil region" evidence="31">
    <location>
        <begin position="398"/>
        <end position="425"/>
    </location>
</feature>